<keyword evidence="3" id="KW-1185">Reference proteome</keyword>
<feature type="region of interest" description="Disordered" evidence="1">
    <location>
        <begin position="31"/>
        <end position="121"/>
    </location>
</feature>
<dbReference type="Proteomes" id="UP000501690">
    <property type="component" value="Linkage Group LG7"/>
</dbReference>
<reference evidence="2 3" key="1">
    <citation type="submission" date="2019-04" db="EMBL/GenBank/DDBJ databases">
        <title>An improved genome assembly and genetic linkage map for asparagus bean, Vigna unguiculata ssp. sesquipedialis.</title>
        <authorList>
            <person name="Xia Q."/>
            <person name="Zhang R."/>
            <person name="Dong Y."/>
        </authorList>
    </citation>
    <scope>NUCLEOTIDE SEQUENCE [LARGE SCALE GENOMIC DNA]</scope>
    <source>
        <tissue evidence="2">Leaf</tissue>
    </source>
</reference>
<evidence type="ECO:0000313" key="2">
    <source>
        <dbReference type="EMBL" id="QCD99536.1"/>
    </source>
</evidence>
<dbReference type="AlphaFoldDB" id="A0A4D6MHQ9"/>
<organism evidence="2 3">
    <name type="scientific">Vigna unguiculata</name>
    <name type="common">Cowpea</name>
    <dbReference type="NCBI Taxonomy" id="3917"/>
    <lineage>
        <taxon>Eukaryota</taxon>
        <taxon>Viridiplantae</taxon>
        <taxon>Streptophyta</taxon>
        <taxon>Embryophyta</taxon>
        <taxon>Tracheophyta</taxon>
        <taxon>Spermatophyta</taxon>
        <taxon>Magnoliopsida</taxon>
        <taxon>eudicotyledons</taxon>
        <taxon>Gunneridae</taxon>
        <taxon>Pentapetalae</taxon>
        <taxon>rosids</taxon>
        <taxon>fabids</taxon>
        <taxon>Fabales</taxon>
        <taxon>Fabaceae</taxon>
        <taxon>Papilionoideae</taxon>
        <taxon>50 kb inversion clade</taxon>
        <taxon>NPAAA clade</taxon>
        <taxon>indigoferoid/millettioid clade</taxon>
        <taxon>Phaseoleae</taxon>
        <taxon>Vigna</taxon>
    </lineage>
</organism>
<feature type="compositionally biased region" description="Low complexity" evidence="1">
    <location>
        <begin position="87"/>
        <end position="103"/>
    </location>
</feature>
<sequence>MKTAQDQTKSGREVDPATLISLILKIQQRGFSSPLTPRTKTITKPHRRRIHSGEPGTPATTSTPTHRRHTFLPPSPMRETLSPLPRATTIPGADAAAASPTAGETRRRRRQSPPEASPVRTHLRESSLFSFLLLRARYARSRSSAVARHAAPTSRLPTQTAVTRTAATTPLSLAESTVGVNTFLCSKLQPAAGDILSSLFLRLGLIGCE</sequence>
<feature type="compositionally biased region" description="Basic residues" evidence="1">
    <location>
        <begin position="41"/>
        <end position="50"/>
    </location>
</feature>
<proteinExistence type="predicted"/>
<accession>A0A4D6MHQ9</accession>
<dbReference type="EMBL" id="CP039351">
    <property type="protein sequence ID" value="QCD99536.1"/>
    <property type="molecule type" value="Genomic_DNA"/>
</dbReference>
<name>A0A4D6MHQ9_VIGUN</name>
<evidence type="ECO:0000313" key="3">
    <source>
        <dbReference type="Proteomes" id="UP000501690"/>
    </source>
</evidence>
<feature type="compositionally biased region" description="Polar residues" evidence="1">
    <location>
        <begin position="31"/>
        <end position="40"/>
    </location>
</feature>
<evidence type="ECO:0000256" key="1">
    <source>
        <dbReference type="SAM" id="MobiDB-lite"/>
    </source>
</evidence>
<gene>
    <name evidence="2" type="ORF">DEO72_LG7g819</name>
</gene>
<protein>
    <submittedName>
        <fullName evidence="2">Uncharacterized protein</fullName>
    </submittedName>
</protein>